<dbReference type="EMBL" id="NQWI01000001">
    <property type="protein sequence ID" value="PDW05097.1"/>
    <property type="molecule type" value="Genomic_DNA"/>
</dbReference>
<organism evidence="3 4">
    <name type="scientific">Candidatus Viridilinea mediisalina</name>
    <dbReference type="NCBI Taxonomy" id="2024553"/>
    <lineage>
        <taxon>Bacteria</taxon>
        <taxon>Bacillati</taxon>
        <taxon>Chloroflexota</taxon>
        <taxon>Chloroflexia</taxon>
        <taxon>Chloroflexales</taxon>
        <taxon>Chloroflexineae</taxon>
        <taxon>Oscillochloridaceae</taxon>
        <taxon>Candidatus Viridilinea</taxon>
    </lineage>
</organism>
<dbReference type="SUPFAM" id="SSF55154">
    <property type="entry name" value="CYTH-like phosphatases"/>
    <property type="match status" value="1"/>
</dbReference>
<gene>
    <name evidence="3" type="ORF">CJ255_00450</name>
</gene>
<protein>
    <recommendedName>
        <fullName evidence="2">CYTH domain-containing protein</fullName>
    </recommendedName>
</protein>
<dbReference type="AlphaFoldDB" id="A0A2A6RPZ6"/>
<proteinExistence type="predicted"/>
<name>A0A2A6RPZ6_9CHLR</name>
<evidence type="ECO:0000313" key="4">
    <source>
        <dbReference type="Proteomes" id="UP000220527"/>
    </source>
</evidence>
<dbReference type="Proteomes" id="UP000220527">
    <property type="component" value="Unassembled WGS sequence"/>
</dbReference>
<dbReference type="RefSeq" id="WP_097642117.1">
    <property type="nucleotide sequence ID" value="NZ_NQWI01000001.1"/>
</dbReference>
<feature type="active site" description="Proton acceptor" evidence="1">
    <location>
        <position position="41"/>
    </location>
</feature>
<dbReference type="PIRSF" id="PIRSF016487">
    <property type="entry name" value="CYTH_UCP016487"/>
    <property type="match status" value="1"/>
</dbReference>
<keyword evidence="4" id="KW-1185">Reference proteome</keyword>
<dbReference type="InterPro" id="IPR033469">
    <property type="entry name" value="CYTH-like_dom_sf"/>
</dbReference>
<dbReference type="InterPro" id="IPR023577">
    <property type="entry name" value="CYTH_domain"/>
</dbReference>
<dbReference type="SMART" id="SM01118">
    <property type="entry name" value="CYTH"/>
    <property type="match status" value="1"/>
</dbReference>
<dbReference type="OrthoDB" id="9805588at2"/>
<evidence type="ECO:0000259" key="2">
    <source>
        <dbReference type="SMART" id="SM01118"/>
    </source>
</evidence>
<feature type="domain" description="CYTH" evidence="2">
    <location>
        <begin position="12"/>
        <end position="169"/>
    </location>
</feature>
<dbReference type="InterPro" id="IPR012042">
    <property type="entry name" value="NeuTTM/CthTTM-like"/>
</dbReference>
<reference evidence="4" key="1">
    <citation type="submission" date="2017-08" db="EMBL/GenBank/DDBJ databases">
        <authorList>
            <person name="Grouzdev D.S."/>
            <person name="Gaisin V.A."/>
            <person name="Rysina M.S."/>
            <person name="Gorlenko V.M."/>
        </authorList>
    </citation>
    <scope>NUCLEOTIDE SEQUENCE [LARGE SCALE GENOMIC DNA]</scope>
    <source>
        <strain evidence="4">Kir15-3F</strain>
    </source>
</reference>
<comment type="caution">
    <text evidence="3">The sequence shown here is derived from an EMBL/GenBank/DDBJ whole genome shotgun (WGS) entry which is preliminary data.</text>
</comment>
<evidence type="ECO:0000256" key="1">
    <source>
        <dbReference type="PIRSR" id="PIRSR016487-1"/>
    </source>
</evidence>
<accession>A0A2A6RPZ6</accession>
<evidence type="ECO:0000313" key="3">
    <source>
        <dbReference type="EMBL" id="PDW05097.1"/>
    </source>
</evidence>
<sequence>MLELSNPQKYAQVERERRFLVARLPFTPMPASPCVDIIDTYLPSAQLRLRLMQRPDGSPIAYKLTQKRHLPELPAYAVLITNIYLSAEDYALLSGLPGATLRKRRYPWVDNGVRFSVDVFAGALEGLVLAEVEGASDAEVAGVVLPSFASREVTAEPVFRGGSLARLTSEEFQRWRASGYQEGRL</sequence>
<dbReference type="Gene3D" id="2.40.320.10">
    <property type="entry name" value="Hypothetical Protein Pfu-838710-001"/>
    <property type="match status" value="1"/>
</dbReference>